<evidence type="ECO:0000313" key="6">
    <source>
        <dbReference type="EMBL" id="KAK6726622.1"/>
    </source>
</evidence>
<dbReference type="InterPro" id="IPR044399">
    <property type="entry name" value="Mb-like_M"/>
</dbReference>
<keyword evidence="2" id="KW-0479">Metal-binding</keyword>
<dbReference type="InterPro" id="IPR012292">
    <property type="entry name" value="Globin/Proto"/>
</dbReference>
<dbReference type="EMBL" id="JAVFWL010000001">
    <property type="protein sequence ID" value="KAK6726622.1"/>
    <property type="molecule type" value="Genomic_DNA"/>
</dbReference>
<dbReference type="InterPro" id="IPR050532">
    <property type="entry name" value="Globin-like_OT"/>
</dbReference>
<evidence type="ECO:0000313" key="7">
    <source>
        <dbReference type="Proteomes" id="UP001303046"/>
    </source>
</evidence>
<gene>
    <name evidence="6" type="primary">Necator_chrI.g881</name>
    <name evidence="6" type="ORF">RB195_004757</name>
</gene>
<dbReference type="InterPro" id="IPR000971">
    <property type="entry name" value="Globin"/>
</dbReference>
<comment type="caution">
    <text evidence="6">The sequence shown here is derived from an EMBL/GenBank/DDBJ whole genome shotgun (WGS) entry which is preliminary data.</text>
</comment>
<keyword evidence="4" id="KW-0561">Oxygen transport</keyword>
<dbReference type="CDD" id="cd01040">
    <property type="entry name" value="Mb-like"/>
    <property type="match status" value="1"/>
</dbReference>
<comment type="similarity">
    <text evidence="4">Belongs to the globin family.</text>
</comment>
<dbReference type="PANTHER" id="PTHR46458">
    <property type="entry name" value="BLR2807 PROTEIN"/>
    <property type="match status" value="1"/>
</dbReference>
<dbReference type="Pfam" id="PF00042">
    <property type="entry name" value="Globin"/>
    <property type="match status" value="1"/>
</dbReference>
<keyword evidence="3" id="KW-0408">Iron</keyword>
<feature type="domain" description="Globin" evidence="5">
    <location>
        <begin position="25"/>
        <end position="177"/>
    </location>
</feature>
<accession>A0ABR1BJI8</accession>
<dbReference type="PROSITE" id="PS01033">
    <property type="entry name" value="GLOBIN"/>
    <property type="match status" value="1"/>
</dbReference>
<evidence type="ECO:0000256" key="1">
    <source>
        <dbReference type="ARBA" id="ARBA00022617"/>
    </source>
</evidence>
<keyword evidence="7" id="KW-1185">Reference proteome</keyword>
<evidence type="ECO:0000256" key="4">
    <source>
        <dbReference type="RuleBase" id="RU000356"/>
    </source>
</evidence>
<sequence length="314" mass="36319">MGSNQSSTFSPQSSSLRSKLNEPQILTTYQKVILRTAWRHMSKTGQSSCGNTIMRRLFIRSDRIKNVFHHNTMLSAMLKTDETQNVQQHHKEIVEFLQYVISNLDYPSKITEKCLEIGLLHRRYKEMGMKTEHWDLLGEAITETIREYQGWKRHRESLRAANILVSFLVDRMRTGFLQRDVVTPNGTPPYAARTVKEPSDRERSKSLQDSYHGLLYRELAESCPVVKDCHSPSASYSTDQKPKRSMPCMSTSKEARLEIQIHHRRRCLPQTPLSDGEVDNNVDTAITKRRQFRHSANNSFELGHIGTRFPKLSD</sequence>
<proteinExistence type="inferred from homology"/>
<reference evidence="6 7" key="1">
    <citation type="submission" date="2023-08" db="EMBL/GenBank/DDBJ databases">
        <title>A Necator americanus chromosomal reference genome.</title>
        <authorList>
            <person name="Ilik V."/>
            <person name="Petrzelkova K.J."/>
            <person name="Pardy F."/>
            <person name="Fuh T."/>
            <person name="Niatou-Singa F.S."/>
            <person name="Gouil Q."/>
            <person name="Baker L."/>
            <person name="Ritchie M.E."/>
            <person name="Jex A.R."/>
            <person name="Gazzola D."/>
            <person name="Li H."/>
            <person name="Toshio Fujiwara R."/>
            <person name="Zhan B."/>
            <person name="Aroian R.V."/>
            <person name="Pafco B."/>
            <person name="Schwarz E.M."/>
        </authorList>
    </citation>
    <scope>NUCLEOTIDE SEQUENCE [LARGE SCALE GENOMIC DNA]</scope>
    <source>
        <strain evidence="6 7">Aroian</strain>
        <tissue evidence="6">Whole animal</tissue>
    </source>
</reference>
<dbReference type="PANTHER" id="PTHR46458:SF16">
    <property type="entry name" value="GLOBIN DOMAIN-CONTAINING PROTEIN-RELATED"/>
    <property type="match status" value="1"/>
</dbReference>
<keyword evidence="1 4" id="KW-0349">Heme</keyword>
<organism evidence="6 7">
    <name type="scientific">Necator americanus</name>
    <name type="common">Human hookworm</name>
    <dbReference type="NCBI Taxonomy" id="51031"/>
    <lineage>
        <taxon>Eukaryota</taxon>
        <taxon>Metazoa</taxon>
        <taxon>Ecdysozoa</taxon>
        <taxon>Nematoda</taxon>
        <taxon>Chromadorea</taxon>
        <taxon>Rhabditida</taxon>
        <taxon>Rhabditina</taxon>
        <taxon>Rhabditomorpha</taxon>
        <taxon>Strongyloidea</taxon>
        <taxon>Ancylostomatidae</taxon>
        <taxon>Bunostominae</taxon>
        <taxon>Necator</taxon>
    </lineage>
</organism>
<evidence type="ECO:0000256" key="2">
    <source>
        <dbReference type="ARBA" id="ARBA00022723"/>
    </source>
</evidence>
<dbReference type="InterPro" id="IPR009050">
    <property type="entry name" value="Globin-like_sf"/>
</dbReference>
<name>A0ABR1BJI8_NECAM</name>
<dbReference type="Proteomes" id="UP001303046">
    <property type="component" value="Unassembled WGS sequence"/>
</dbReference>
<evidence type="ECO:0000259" key="5">
    <source>
        <dbReference type="PROSITE" id="PS01033"/>
    </source>
</evidence>
<protein>
    <recommendedName>
        <fullName evidence="5">Globin domain-containing protein</fullName>
    </recommendedName>
</protein>
<keyword evidence="4" id="KW-0813">Transport</keyword>
<dbReference type="SUPFAM" id="SSF46458">
    <property type="entry name" value="Globin-like"/>
    <property type="match status" value="1"/>
</dbReference>
<dbReference type="Gene3D" id="1.10.490.10">
    <property type="entry name" value="Globins"/>
    <property type="match status" value="1"/>
</dbReference>
<evidence type="ECO:0000256" key="3">
    <source>
        <dbReference type="ARBA" id="ARBA00023004"/>
    </source>
</evidence>